<keyword evidence="3" id="KW-1185">Reference proteome</keyword>
<comment type="caution">
    <text evidence="2">The sequence shown here is derived from an EMBL/GenBank/DDBJ whole genome shotgun (WGS) entry which is preliminary data.</text>
</comment>
<reference evidence="2" key="1">
    <citation type="journal article" date="2020" name="New Phytol.">
        <title>Comparative genomics reveals dynamic genome evolution in host specialist ectomycorrhizal fungi.</title>
        <authorList>
            <person name="Lofgren L.A."/>
            <person name="Nguyen N.H."/>
            <person name="Vilgalys R."/>
            <person name="Ruytinx J."/>
            <person name="Liao H.L."/>
            <person name="Branco S."/>
            <person name="Kuo A."/>
            <person name="LaButti K."/>
            <person name="Lipzen A."/>
            <person name="Andreopoulos W."/>
            <person name="Pangilinan J."/>
            <person name="Riley R."/>
            <person name="Hundley H."/>
            <person name="Na H."/>
            <person name="Barry K."/>
            <person name="Grigoriev I.V."/>
            <person name="Stajich J.E."/>
            <person name="Kennedy P.G."/>
        </authorList>
    </citation>
    <scope>NUCLEOTIDE SEQUENCE</scope>
    <source>
        <strain evidence="2">FC423</strain>
    </source>
</reference>
<name>A0A9P7JP15_9AGAM</name>
<dbReference type="RefSeq" id="XP_041287515.1">
    <property type="nucleotide sequence ID" value="XM_041434225.1"/>
</dbReference>
<accession>A0A9P7JP15</accession>
<gene>
    <name evidence="2" type="ORF">F5147DRAFT_657161</name>
</gene>
<dbReference type="Proteomes" id="UP000823399">
    <property type="component" value="Unassembled WGS sequence"/>
</dbReference>
<proteinExistence type="predicted"/>
<organism evidence="2 3">
    <name type="scientific">Suillus discolor</name>
    <dbReference type="NCBI Taxonomy" id="1912936"/>
    <lineage>
        <taxon>Eukaryota</taxon>
        <taxon>Fungi</taxon>
        <taxon>Dikarya</taxon>
        <taxon>Basidiomycota</taxon>
        <taxon>Agaricomycotina</taxon>
        <taxon>Agaricomycetes</taxon>
        <taxon>Agaricomycetidae</taxon>
        <taxon>Boletales</taxon>
        <taxon>Suillineae</taxon>
        <taxon>Suillaceae</taxon>
        <taxon>Suillus</taxon>
    </lineage>
</organism>
<feature type="compositionally biased region" description="Low complexity" evidence="1">
    <location>
        <begin position="117"/>
        <end position="132"/>
    </location>
</feature>
<dbReference type="AlphaFoldDB" id="A0A9P7JP15"/>
<sequence>MTSTSTSVILPKFNLPSALPSCPDQSPMDRLLDKALEGNILWEETDLPATAPSLMDRIIPTSSLDISTIEKITYTTGAHILVSQKWKLERNVLWGTKKVKKQKVLDEVVRTGDEDSSSASTSTDASDQSCDALEFNPTRPKRKLPSKVRTRAQRWARLFNAIHNVMRMSYKETYPHRSPMYPFEPADIKRPHRQWSPEFCNVPIPDATNNQKPDIVLIDRDVQPKSWAHVLTCVEITESDLGANHNIPLFKGVVTKGYLMM</sequence>
<dbReference type="EMBL" id="JABBWM010000079">
    <property type="protein sequence ID" value="KAG2094395.1"/>
    <property type="molecule type" value="Genomic_DNA"/>
</dbReference>
<protein>
    <submittedName>
        <fullName evidence="2">Uncharacterized protein</fullName>
    </submittedName>
</protein>
<evidence type="ECO:0000313" key="3">
    <source>
        <dbReference type="Proteomes" id="UP000823399"/>
    </source>
</evidence>
<dbReference type="GeneID" id="64696484"/>
<dbReference type="OrthoDB" id="2688730at2759"/>
<feature type="region of interest" description="Disordered" evidence="1">
    <location>
        <begin position="110"/>
        <end position="147"/>
    </location>
</feature>
<evidence type="ECO:0000313" key="2">
    <source>
        <dbReference type="EMBL" id="KAG2094395.1"/>
    </source>
</evidence>
<evidence type="ECO:0000256" key="1">
    <source>
        <dbReference type="SAM" id="MobiDB-lite"/>
    </source>
</evidence>